<feature type="compositionally biased region" description="Acidic residues" evidence="1">
    <location>
        <begin position="14"/>
        <end position="24"/>
    </location>
</feature>
<accession>A0A498IWJ2</accession>
<dbReference type="EMBL" id="RDQH01000336">
    <property type="protein sequence ID" value="RXH86675.1"/>
    <property type="molecule type" value="Genomic_DNA"/>
</dbReference>
<feature type="compositionally biased region" description="Gly residues" evidence="1">
    <location>
        <begin position="25"/>
        <end position="40"/>
    </location>
</feature>
<organism evidence="2 3">
    <name type="scientific">Malus domestica</name>
    <name type="common">Apple</name>
    <name type="synonym">Pyrus malus</name>
    <dbReference type="NCBI Taxonomy" id="3750"/>
    <lineage>
        <taxon>Eukaryota</taxon>
        <taxon>Viridiplantae</taxon>
        <taxon>Streptophyta</taxon>
        <taxon>Embryophyta</taxon>
        <taxon>Tracheophyta</taxon>
        <taxon>Spermatophyta</taxon>
        <taxon>Magnoliopsida</taxon>
        <taxon>eudicotyledons</taxon>
        <taxon>Gunneridae</taxon>
        <taxon>Pentapetalae</taxon>
        <taxon>rosids</taxon>
        <taxon>fabids</taxon>
        <taxon>Rosales</taxon>
        <taxon>Rosaceae</taxon>
        <taxon>Amygdaloideae</taxon>
        <taxon>Maleae</taxon>
        <taxon>Malus</taxon>
    </lineage>
</organism>
<protein>
    <submittedName>
        <fullName evidence="2">Uncharacterized protein</fullName>
    </submittedName>
</protein>
<dbReference type="AlphaFoldDB" id="A0A498IWJ2"/>
<comment type="caution">
    <text evidence="2">The sequence shown here is derived from an EMBL/GenBank/DDBJ whole genome shotgun (WGS) entry which is preliminary data.</text>
</comment>
<name>A0A498IWJ2_MALDO</name>
<gene>
    <name evidence="2" type="ORF">DVH24_021948</name>
</gene>
<sequence length="85" mass="8504">MELVEKIGGGMEILELDGEGEDGGEGVGELGSGMANGGLEGSNRGSDGGEGRELGVVEGRELGEEVGVAGEDLGTERREGGGWGR</sequence>
<evidence type="ECO:0000313" key="3">
    <source>
        <dbReference type="Proteomes" id="UP000290289"/>
    </source>
</evidence>
<proteinExistence type="predicted"/>
<dbReference type="Proteomes" id="UP000290289">
    <property type="component" value="Chromosome 10"/>
</dbReference>
<feature type="compositionally biased region" description="Basic and acidic residues" evidence="1">
    <location>
        <begin position="74"/>
        <end position="85"/>
    </location>
</feature>
<reference evidence="2 3" key="1">
    <citation type="submission" date="2018-10" db="EMBL/GenBank/DDBJ databases">
        <title>A high-quality apple genome assembly.</title>
        <authorList>
            <person name="Hu J."/>
        </authorList>
    </citation>
    <scope>NUCLEOTIDE SEQUENCE [LARGE SCALE GENOMIC DNA]</scope>
    <source>
        <strain evidence="3">cv. HFTH1</strain>
        <tissue evidence="2">Young leaf</tissue>
    </source>
</reference>
<evidence type="ECO:0000256" key="1">
    <source>
        <dbReference type="SAM" id="MobiDB-lite"/>
    </source>
</evidence>
<feature type="compositionally biased region" description="Basic and acidic residues" evidence="1">
    <location>
        <begin position="47"/>
        <end position="63"/>
    </location>
</feature>
<feature type="region of interest" description="Disordered" evidence="1">
    <location>
        <begin position="1"/>
        <end position="85"/>
    </location>
</feature>
<evidence type="ECO:0000313" key="2">
    <source>
        <dbReference type="EMBL" id="RXH86675.1"/>
    </source>
</evidence>
<keyword evidence="3" id="KW-1185">Reference proteome</keyword>